<evidence type="ECO:0000256" key="3">
    <source>
        <dbReference type="ARBA" id="ARBA00022729"/>
    </source>
</evidence>
<feature type="repeat" description="TPR" evidence="7">
    <location>
        <begin position="304"/>
        <end position="337"/>
    </location>
</feature>
<dbReference type="GO" id="GO:0019867">
    <property type="term" value="C:outer membrane"/>
    <property type="evidence" value="ECO:0007669"/>
    <property type="project" value="InterPro"/>
</dbReference>
<dbReference type="GO" id="GO:0006011">
    <property type="term" value="P:UDP-alpha-D-glucose metabolic process"/>
    <property type="evidence" value="ECO:0007669"/>
    <property type="project" value="InterPro"/>
</dbReference>
<dbReference type="EMBL" id="CP066310">
    <property type="protein sequence ID" value="QQE88392.1"/>
    <property type="molecule type" value="Genomic_DNA"/>
</dbReference>
<dbReference type="SUPFAM" id="SSF48452">
    <property type="entry name" value="TPR-like"/>
    <property type="match status" value="2"/>
</dbReference>
<protein>
    <submittedName>
        <fullName evidence="10">BCSC C-terminal domain-containing protein</fullName>
    </submittedName>
</protein>
<evidence type="ECO:0000256" key="2">
    <source>
        <dbReference type="ARBA" id="ARBA00005186"/>
    </source>
</evidence>
<dbReference type="Pfam" id="PF05420">
    <property type="entry name" value="BCSC_C"/>
    <property type="match status" value="1"/>
</dbReference>
<dbReference type="Pfam" id="PF14559">
    <property type="entry name" value="TPR_19"/>
    <property type="match status" value="1"/>
</dbReference>
<evidence type="ECO:0000313" key="11">
    <source>
        <dbReference type="Proteomes" id="UP000596192"/>
    </source>
</evidence>
<dbReference type="GO" id="GO:0030244">
    <property type="term" value="P:cellulose biosynthetic process"/>
    <property type="evidence" value="ECO:0007669"/>
    <property type="project" value="UniProtKB-KW"/>
</dbReference>
<keyword evidence="5 7" id="KW-0802">TPR repeat</keyword>
<keyword evidence="3 8" id="KW-0732">Signal</keyword>
<evidence type="ECO:0000256" key="1">
    <source>
        <dbReference type="ARBA" id="ARBA00003476"/>
    </source>
</evidence>
<evidence type="ECO:0000256" key="8">
    <source>
        <dbReference type="SAM" id="SignalP"/>
    </source>
</evidence>
<dbReference type="Gene3D" id="1.25.40.10">
    <property type="entry name" value="Tetratricopeptide repeat domain"/>
    <property type="match status" value="4"/>
</dbReference>
<dbReference type="Proteomes" id="UP000596192">
    <property type="component" value="Chromosome"/>
</dbReference>
<feature type="chain" id="PRO_5042868235" evidence="8">
    <location>
        <begin position="29"/>
        <end position="1374"/>
    </location>
</feature>
<evidence type="ECO:0000313" key="10">
    <source>
        <dbReference type="EMBL" id="QQE88392.1"/>
    </source>
</evidence>
<sequence>MTSAALKRLSLAVLCALGGIALPEGALAEPANAGMTTLLQQADFWQSRHRPDLARETLTRALLVQPDAEEVLYRLGMLALPDDEKAARAWLQRLIDSHLGSARIGDLEAALKSRGLDKSGLARARLMASRGDAASAAQAYRQLFGSGSPPPDLALEYYQTLAGVDEHWQEARQGLEKLHAGQPDNLQVKLSLARALSYREATRRQAVEQLADLAPHLPEARAAWRQALLWLDASAKDQALYARYDEAHPDDAEVAARFQAALSAKRQNPSDSARSAGFNALRNMRNAAALQNFRQALNHNPRDAEAWGGMGIAQLRAQNYRDARTSLLRAIELSPGERNKWTQALADAEFYEKLQNARQKRDDGRLDNAESLARQLAEGIGERPRAAKLLLADILLRQQRTAEAEQLYRSLIDQSGNDRPALLGLYDTLLRQGKRQAASDLLRQNPGLSSSMQGGWQQVEALALRDRAEALRKQGDNQEAARLLNEALTLAPQNPWIRLSYARLLDANRDPQQAKRLMEPPEAGTANAEALHAAALLALDQERWNDASAYLRRLPAERRANPQIRTLEQRLQIRVRIAAVRSVAAGSDRMAARRALRALYDEAPSEPLVRGEVALALAELGEPALALGMVRDDLHSLSSHAAADYLAHVAVLVKTGQVAEADVLIHRLERSDMNADDREALHRLRNGFAVAQADRQRLNGDLAGAYDTLMPHIDESPHDAELLLAMGRLYNSGKMYKEATTIYDSVLKNAPDNPEGVRGAVNAALGSKDPKRAAQLIERAGPSLDEPTALLLSARVAEAKGDNPRAIALLESARRKHLAATGRMPDAPGGGVPVFMTRGNPFRDPRDKIAPVLAQSGGTYPGVGLEPEAQRATAPLADMPVQRSFAGRSQSTAVDPLADEIDSRLSALREKTATVLSAAAGLRVRDGEDGLSNLTEVKTPLQLSMVPLDNGRIELTATPTRLDAGTPGSDAAKRFGSYALASGLTESVFGAYNGLVKSYSSSALQLREQQAREAGQVLTLAERAGIVAEARNQAAQEISNAAVAAGLSAEQGERLASTLLNSTAQRVLAPYRPKSQDDTGVGLNLAYSSDSLKADIGTTPLGFEKTNLVGGAKWTQPLGQNGTLSLGAERRAVTESLLSYAGTKDPVSGKTWGGVTKTGVNVQYAYDNGAAGLYAGGDYYAYRGDNVENNHSIGLHTGAYARPIRTDTRELQTGVHLNWMGFDKNLSGYTLGHGGYFSPENFVGVSFPVQYSLKANHWDMKLRAAAGYQSFTQERAPYFPKDKALQGQLEQLGATVQSLSDDLAAAGQSATLPTIETHYRADSQSGMAFNGGATLEYRLGERTRVGGTIGYDSFGDYSETTGSIYFKHALEDLP</sequence>
<dbReference type="PRINTS" id="PR01441">
    <property type="entry name" value="CELLSNTHASEC"/>
</dbReference>
<proteinExistence type="predicted"/>
<dbReference type="RefSeq" id="WP_198866744.1">
    <property type="nucleotide sequence ID" value="NZ_CP066310.1"/>
</dbReference>
<feature type="repeat" description="TPR" evidence="7">
    <location>
        <begin position="461"/>
        <end position="494"/>
    </location>
</feature>
<evidence type="ECO:0000259" key="9">
    <source>
        <dbReference type="Pfam" id="PF05420"/>
    </source>
</evidence>
<name>A0AAQ0BYI3_9GAMM</name>
<comment type="function">
    <text evidence="1">Required for maximal bacterial cellulose synthesis.</text>
</comment>
<dbReference type="InterPro" id="IPR008410">
    <property type="entry name" value="BCSC_C"/>
</dbReference>
<dbReference type="Pfam" id="PF13432">
    <property type="entry name" value="TPR_16"/>
    <property type="match status" value="3"/>
</dbReference>
<comment type="pathway">
    <text evidence="2">Glycan metabolism; bacterial cellulose biosynthesis.</text>
</comment>
<dbReference type="Pfam" id="PF13174">
    <property type="entry name" value="TPR_6"/>
    <property type="match status" value="1"/>
</dbReference>
<evidence type="ECO:0000256" key="5">
    <source>
        <dbReference type="ARBA" id="ARBA00022803"/>
    </source>
</evidence>
<accession>A0AAQ0BYI3</accession>
<evidence type="ECO:0000256" key="4">
    <source>
        <dbReference type="ARBA" id="ARBA00022737"/>
    </source>
</evidence>
<dbReference type="InterPro" id="IPR019734">
    <property type="entry name" value="TPR_rpt"/>
</dbReference>
<dbReference type="SMART" id="SM00028">
    <property type="entry name" value="TPR"/>
    <property type="match status" value="6"/>
</dbReference>
<feature type="signal peptide" evidence="8">
    <location>
        <begin position="1"/>
        <end position="28"/>
    </location>
</feature>
<dbReference type="PANTHER" id="PTHR45586">
    <property type="entry name" value="TPR REPEAT-CONTAINING PROTEIN PA4667"/>
    <property type="match status" value="1"/>
</dbReference>
<keyword evidence="4" id="KW-0677">Repeat</keyword>
<feature type="domain" description="Cellulose synthase operon C C-terminal" evidence="9">
    <location>
        <begin position="932"/>
        <end position="1370"/>
    </location>
</feature>
<organism evidence="10 11">
    <name type="scientific">Azotobacter chroococcum</name>
    <dbReference type="NCBI Taxonomy" id="353"/>
    <lineage>
        <taxon>Bacteria</taxon>
        <taxon>Pseudomonadati</taxon>
        <taxon>Pseudomonadota</taxon>
        <taxon>Gammaproteobacteria</taxon>
        <taxon>Pseudomonadales</taxon>
        <taxon>Pseudomonadaceae</taxon>
        <taxon>Azotobacter</taxon>
    </lineage>
</organism>
<evidence type="ECO:0000256" key="7">
    <source>
        <dbReference type="PROSITE-ProRule" id="PRU00339"/>
    </source>
</evidence>
<dbReference type="InterPro" id="IPR003921">
    <property type="entry name" value="Cell_synth_C"/>
</dbReference>
<feature type="repeat" description="TPR" evidence="7">
    <location>
        <begin position="720"/>
        <end position="753"/>
    </location>
</feature>
<keyword evidence="6" id="KW-0135">Cellulose biosynthesis</keyword>
<evidence type="ECO:0000256" key="6">
    <source>
        <dbReference type="ARBA" id="ARBA00022916"/>
    </source>
</evidence>
<gene>
    <name evidence="10" type="ORF">GKQ51_19470</name>
</gene>
<reference evidence="10 11" key="1">
    <citation type="submission" date="2020-12" db="EMBL/GenBank/DDBJ databases">
        <title>Genomic Analysis and Response surface optimization of nitrogen-fixing conditions for A. chroococcum strain HR1, Isolation from rhizosphere soil.</title>
        <authorList>
            <person name="Li J."/>
            <person name="Yang H."/>
            <person name="Liu H."/>
            <person name="Wang C."/>
            <person name="Tian Y."/>
            <person name="Lu X.Y."/>
        </authorList>
    </citation>
    <scope>NUCLEOTIDE SEQUENCE [LARGE SCALE GENOMIC DNA]</scope>
    <source>
        <strain evidence="10 11">HR1</strain>
    </source>
</reference>
<dbReference type="InterPro" id="IPR051012">
    <property type="entry name" value="CellSynth/LPSAsmb/PSIAsmb"/>
</dbReference>
<dbReference type="PROSITE" id="PS50005">
    <property type="entry name" value="TPR"/>
    <property type="match status" value="3"/>
</dbReference>
<dbReference type="PANTHER" id="PTHR45586:SF1">
    <property type="entry name" value="LIPOPOLYSACCHARIDE ASSEMBLY PROTEIN B"/>
    <property type="match status" value="1"/>
</dbReference>
<dbReference type="InterPro" id="IPR011990">
    <property type="entry name" value="TPR-like_helical_dom_sf"/>
</dbReference>